<gene>
    <name evidence="7" type="ORF">EV668_2445</name>
</gene>
<evidence type="ECO:0000256" key="6">
    <source>
        <dbReference type="SAM" id="Phobius"/>
    </source>
</evidence>
<dbReference type="PROSITE" id="PS01006">
    <property type="entry name" value="FORMATE_NITRITE_TP_2"/>
    <property type="match status" value="1"/>
</dbReference>
<comment type="similarity">
    <text evidence="5">Belongs to the FNT transporter (TC 1.A.16) family.</text>
</comment>
<keyword evidence="3 6" id="KW-1133">Transmembrane helix</keyword>
<feature type="transmembrane region" description="Helical" evidence="6">
    <location>
        <begin position="67"/>
        <end position="88"/>
    </location>
</feature>
<feature type="transmembrane region" description="Helical" evidence="6">
    <location>
        <begin position="33"/>
        <end position="55"/>
    </location>
</feature>
<comment type="caution">
    <text evidence="7">The sequence shown here is derived from an EMBL/GenBank/DDBJ whole genome shotgun (WGS) entry which is preliminary data.</text>
</comment>
<dbReference type="Proteomes" id="UP000295122">
    <property type="component" value="Unassembled WGS sequence"/>
</dbReference>
<proteinExistence type="inferred from homology"/>
<dbReference type="EMBL" id="SNZR01000013">
    <property type="protein sequence ID" value="TDR89612.1"/>
    <property type="molecule type" value="Genomic_DNA"/>
</dbReference>
<dbReference type="InterPro" id="IPR000292">
    <property type="entry name" value="For/NO2_transpt"/>
</dbReference>
<dbReference type="PROSITE" id="PS01005">
    <property type="entry name" value="FORMATE_NITRITE_TP_1"/>
    <property type="match status" value="1"/>
</dbReference>
<evidence type="ECO:0000313" key="8">
    <source>
        <dbReference type="Proteomes" id="UP000295122"/>
    </source>
</evidence>
<keyword evidence="2 6" id="KW-0812">Transmembrane</keyword>
<evidence type="ECO:0000256" key="5">
    <source>
        <dbReference type="ARBA" id="ARBA00049660"/>
    </source>
</evidence>
<name>A0A4R7BWP7_9HYPH</name>
<evidence type="ECO:0000256" key="2">
    <source>
        <dbReference type="ARBA" id="ARBA00022692"/>
    </source>
</evidence>
<evidence type="ECO:0000313" key="7">
    <source>
        <dbReference type="EMBL" id="TDR89612.1"/>
    </source>
</evidence>
<dbReference type="InterPro" id="IPR024002">
    <property type="entry name" value="For/NO2_transpt_CS"/>
</dbReference>
<dbReference type="GO" id="GO:0015499">
    <property type="term" value="F:formate transmembrane transporter activity"/>
    <property type="evidence" value="ECO:0007669"/>
    <property type="project" value="TreeGrafter"/>
</dbReference>
<evidence type="ECO:0000256" key="4">
    <source>
        <dbReference type="ARBA" id="ARBA00023136"/>
    </source>
</evidence>
<dbReference type="AlphaFoldDB" id="A0A4R7BWP7"/>
<reference evidence="7 8" key="1">
    <citation type="submission" date="2019-03" db="EMBL/GenBank/DDBJ databases">
        <title>Genomic Encyclopedia of Type Strains, Phase IV (KMG-IV): sequencing the most valuable type-strain genomes for metagenomic binning, comparative biology and taxonomic classification.</title>
        <authorList>
            <person name="Goeker M."/>
        </authorList>
    </citation>
    <scope>NUCLEOTIDE SEQUENCE [LARGE SCALE GENOMIC DNA]</scope>
    <source>
        <strain evidence="7 8">DSM 25903</strain>
    </source>
</reference>
<evidence type="ECO:0000256" key="1">
    <source>
        <dbReference type="ARBA" id="ARBA00004141"/>
    </source>
</evidence>
<feature type="transmembrane region" description="Helical" evidence="6">
    <location>
        <begin position="109"/>
        <end position="131"/>
    </location>
</feature>
<dbReference type="Pfam" id="PF01226">
    <property type="entry name" value="Form_Nir_trans"/>
    <property type="match status" value="1"/>
</dbReference>
<dbReference type="Gene3D" id="1.20.1080.10">
    <property type="entry name" value="Glycerol uptake facilitator protein"/>
    <property type="match status" value="1"/>
</dbReference>
<accession>A0A4R7BWP7</accession>
<keyword evidence="8" id="KW-1185">Reference proteome</keyword>
<comment type="subcellular location">
    <subcellularLocation>
        <location evidence="1">Membrane</location>
        <topology evidence="1">Multi-pass membrane protein</topology>
    </subcellularLocation>
</comment>
<feature type="transmembrane region" description="Helical" evidence="6">
    <location>
        <begin position="159"/>
        <end position="181"/>
    </location>
</feature>
<organism evidence="7 8">
    <name type="scientific">Enterovirga rhinocerotis</name>
    <dbReference type="NCBI Taxonomy" id="1339210"/>
    <lineage>
        <taxon>Bacteria</taxon>
        <taxon>Pseudomonadati</taxon>
        <taxon>Pseudomonadota</taxon>
        <taxon>Alphaproteobacteria</taxon>
        <taxon>Hyphomicrobiales</taxon>
        <taxon>Methylobacteriaceae</taxon>
        <taxon>Enterovirga</taxon>
    </lineage>
</organism>
<feature type="transmembrane region" description="Helical" evidence="6">
    <location>
        <begin position="193"/>
        <end position="214"/>
    </location>
</feature>
<sequence length="276" mass="27084">MAHPLSAPEPADLREEVFAALADKAALPASAMIVLGLLAGVYIGIGGILATVALAGAEAMPYGAGQVLAGLVFSVGLGLVIVAGAELFTGNTMMTAVVADGRIGAAQALKALGIVYLANLAGAVLLALLVLGAGLHEAGDGAVGRAAVELGQAKVGNPFAAMLASGILANMLVCLAVWMAYAGRTLTQKLAGLTLPVAAFVAAGFEHSVANMYLLPYALMVQGSVGGAGDAVSLAGIAGNLVPATLGNILGGSLVGFAYATSTDEAGEKTRTSAGR</sequence>
<dbReference type="OrthoDB" id="9786493at2"/>
<dbReference type="GO" id="GO:0005886">
    <property type="term" value="C:plasma membrane"/>
    <property type="evidence" value="ECO:0007669"/>
    <property type="project" value="TreeGrafter"/>
</dbReference>
<dbReference type="PANTHER" id="PTHR30520:SF6">
    <property type="entry name" value="FORMATE_NITRATE FAMILY TRANSPORTER (EUROFUNG)"/>
    <property type="match status" value="1"/>
</dbReference>
<protein>
    <submittedName>
        <fullName evidence="7">Formate/nitrite transporter</fullName>
    </submittedName>
</protein>
<dbReference type="InterPro" id="IPR023271">
    <property type="entry name" value="Aquaporin-like"/>
</dbReference>
<evidence type="ECO:0000256" key="3">
    <source>
        <dbReference type="ARBA" id="ARBA00022989"/>
    </source>
</evidence>
<dbReference type="RefSeq" id="WP_133770363.1">
    <property type="nucleotide sequence ID" value="NZ_SNZR01000013.1"/>
</dbReference>
<feature type="transmembrane region" description="Helical" evidence="6">
    <location>
        <begin position="234"/>
        <end position="261"/>
    </location>
</feature>
<dbReference type="PANTHER" id="PTHR30520">
    <property type="entry name" value="FORMATE TRANSPORTER-RELATED"/>
    <property type="match status" value="1"/>
</dbReference>
<keyword evidence="4 6" id="KW-0472">Membrane</keyword>